<protein>
    <submittedName>
        <fullName evidence="4">Stromal cell-derived factor 1</fullName>
    </submittedName>
</protein>
<dbReference type="EMBL" id="JX209919">
    <property type="protein sequence ID" value="AFM88233.1"/>
    <property type="molecule type" value="mRNA"/>
</dbReference>
<sequence>MSLKVCAVTALLLAVLCIKQSQEKPAAVLNRCICRGGTLHINVNNIKALQIIPIPNCPLQLVATLKSGRRLCLNSKFKYLWKRRLNKITKV</sequence>
<evidence type="ECO:0000256" key="2">
    <source>
        <dbReference type="SAM" id="SignalP"/>
    </source>
</evidence>
<evidence type="ECO:0000259" key="3">
    <source>
        <dbReference type="Pfam" id="PF00048"/>
    </source>
</evidence>
<evidence type="ECO:0000256" key="1">
    <source>
        <dbReference type="ARBA" id="ARBA00022514"/>
    </source>
</evidence>
<keyword evidence="1" id="KW-0202">Cytokine</keyword>
<feature type="signal peptide" evidence="2">
    <location>
        <begin position="1"/>
        <end position="21"/>
    </location>
</feature>
<keyword evidence="2" id="KW-0732">Signal</keyword>
<evidence type="ECO:0000313" key="4">
    <source>
        <dbReference type="EMBL" id="AFK11434.1"/>
    </source>
</evidence>
<dbReference type="GO" id="GO:0008009">
    <property type="term" value="F:chemokine activity"/>
    <property type="evidence" value="ECO:0007669"/>
    <property type="project" value="InterPro"/>
</dbReference>
<dbReference type="InterPro" id="IPR036048">
    <property type="entry name" value="Interleukin_8-like_sf"/>
</dbReference>
<name>K4FUX3_CALMI</name>
<dbReference type="AlphaFoldDB" id="K4FUX3"/>
<dbReference type="EMBL" id="JX053206">
    <property type="protein sequence ID" value="AFK11434.1"/>
    <property type="molecule type" value="mRNA"/>
</dbReference>
<dbReference type="SUPFAM" id="SSF54117">
    <property type="entry name" value="Interleukin 8-like chemokines"/>
    <property type="match status" value="1"/>
</dbReference>
<dbReference type="Pfam" id="PF00048">
    <property type="entry name" value="IL8"/>
    <property type="match status" value="1"/>
</dbReference>
<organism evidence="4">
    <name type="scientific">Callorhinchus milii</name>
    <name type="common">Ghost shark</name>
    <dbReference type="NCBI Taxonomy" id="7868"/>
    <lineage>
        <taxon>Eukaryota</taxon>
        <taxon>Metazoa</taxon>
        <taxon>Chordata</taxon>
        <taxon>Craniata</taxon>
        <taxon>Vertebrata</taxon>
        <taxon>Chondrichthyes</taxon>
        <taxon>Holocephali</taxon>
        <taxon>Chimaeriformes</taxon>
        <taxon>Callorhinchidae</taxon>
        <taxon>Callorhinchus</taxon>
    </lineage>
</organism>
<accession>K4FUX3</accession>
<dbReference type="Gene3D" id="2.40.50.40">
    <property type="match status" value="1"/>
</dbReference>
<feature type="domain" description="Chemokine interleukin-8-like" evidence="3">
    <location>
        <begin position="31"/>
        <end position="76"/>
    </location>
</feature>
<reference evidence="4" key="1">
    <citation type="journal article" date="2012" name="PLoS ONE">
        <title>Sequencing and Analysis of Full-Length cDNAs, 5'-ESTs and 3'-ESTs from a Cartilaginous Fish, the Elephant Shark (Callorhinchus milii).</title>
        <authorList>
            <person name="Tan Y.Y."/>
            <person name="Kodzius R."/>
            <person name="Tay B.H."/>
            <person name="Tay A."/>
            <person name="Brenner S."/>
            <person name="Venkatesh B."/>
        </authorList>
    </citation>
    <scope>NUCLEOTIDE SEQUENCE</scope>
    <source>
        <tissue evidence="4">Spleen</tissue>
    </source>
</reference>
<dbReference type="GO" id="GO:0005615">
    <property type="term" value="C:extracellular space"/>
    <property type="evidence" value="ECO:0007669"/>
    <property type="project" value="UniProtKB-KW"/>
</dbReference>
<proteinExistence type="evidence at transcript level"/>
<feature type="chain" id="PRO_5007681075" evidence="2">
    <location>
        <begin position="22"/>
        <end position="91"/>
    </location>
</feature>
<dbReference type="InterPro" id="IPR001811">
    <property type="entry name" value="Chemokine_IL8-like_dom"/>
</dbReference>
<dbReference type="GO" id="GO:0006955">
    <property type="term" value="P:immune response"/>
    <property type="evidence" value="ECO:0007669"/>
    <property type="project" value="InterPro"/>
</dbReference>